<gene>
    <name evidence="2" type="ORF">GCM10022280_04960</name>
</gene>
<dbReference type="Pfam" id="PF11026">
    <property type="entry name" value="DUF2721"/>
    <property type="match status" value="1"/>
</dbReference>
<evidence type="ECO:0000256" key="1">
    <source>
        <dbReference type="SAM" id="Phobius"/>
    </source>
</evidence>
<keyword evidence="3" id="KW-1185">Reference proteome</keyword>
<protein>
    <submittedName>
        <fullName evidence="2">DUF2721 domain-containing protein</fullName>
    </submittedName>
</protein>
<feature type="transmembrane region" description="Helical" evidence="1">
    <location>
        <begin position="81"/>
        <end position="105"/>
    </location>
</feature>
<evidence type="ECO:0000313" key="3">
    <source>
        <dbReference type="Proteomes" id="UP001500235"/>
    </source>
</evidence>
<dbReference type="RefSeq" id="WP_344705812.1">
    <property type="nucleotide sequence ID" value="NZ_BAABBQ010000001.1"/>
</dbReference>
<feature type="transmembrane region" description="Helical" evidence="1">
    <location>
        <begin position="12"/>
        <end position="35"/>
    </location>
</feature>
<comment type="caution">
    <text evidence="2">The sequence shown here is derived from an EMBL/GenBank/DDBJ whole genome shotgun (WGS) entry which is preliminary data.</text>
</comment>
<accession>A0ABP7SEI5</accession>
<proteinExistence type="predicted"/>
<keyword evidence="1" id="KW-0472">Membrane</keyword>
<dbReference type="InterPro" id="IPR021279">
    <property type="entry name" value="DUF2721"/>
</dbReference>
<reference evidence="3" key="1">
    <citation type="journal article" date="2019" name="Int. J. Syst. Evol. Microbiol.">
        <title>The Global Catalogue of Microorganisms (GCM) 10K type strain sequencing project: providing services to taxonomists for standard genome sequencing and annotation.</title>
        <authorList>
            <consortium name="The Broad Institute Genomics Platform"/>
            <consortium name="The Broad Institute Genome Sequencing Center for Infectious Disease"/>
            <person name="Wu L."/>
            <person name="Ma J."/>
        </authorList>
    </citation>
    <scope>NUCLEOTIDE SEQUENCE [LARGE SCALE GENOMIC DNA]</scope>
    <source>
        <strain evidence="3">JCM 17563</strain>
    </source>
</reference>
<sequence length="163" mass="17517">MLPTTESATQIAQIIQLAVAPVFLLAGVGAFLNVCASRLARIVDRGRALEPMILKARGNEHDRLLRELHTVDRRMRLVSSAITLTVASAVLVCAVVVLLFAAALIDLHAGTSIALLFIGSMVTLALGLSIFLIETRVAARVIRVRQTLLDHEVDEVDEAAGDE</sequence>
<keyword evidence="1" id="KW-1133">Transmembrane helix</keyword>
<dbReference type="Proteomes" id="UP001500235">
    <property type="component" value="Unassembled WGS sequence"/>
</dbReference>
<evidence type="ECO:0000313" key="2">
    <source>
        <dbReference type="EMBL" id="GAA4010704.1"/>
    </source>
</evidence>
<keyword evidence="1" id="KW-0812">Transmembrane</keyword>
<feature type="transmembrane region" description="Helical" evidence="1">
    <location>
        <begin position="111"/>
        <end position="133"/>
    </location>
</feature>
<name>A0ABP7SEI5_9SPHN</name>
<organism evidence="2 3">
    <name type="scientific">Sphingomonas swuensis</name>
    <dbReference type="NCBI Taxonomy" id="977800"/>
    <lineage>
        <taxon>Bacteria</taxon>
        <taxon>Pseudomonadati</taxon>
        <taxon>Pseudomonadota</taxon>
        <taxon>Alphaproteobacteria</taxon>
        <taxon>Sphingomonadales</taxon>
        <taxon>Sphingomonadaceae</taxon>
        <taxon>Sphingomonas</taxon>
    </lineage>
</organism>
<dbReference type="EMBL" id="BAABBQ010000001">
    <property type="protein sequence ID" value="GAA4010704.1"/>
    <property type="molecule type" value="Genomic_DNA"/>
</dbReference>